<protein>
    <submittedName>
        <fullName evidence="2">Tripartite-type tricarboxylate transporter receptor subunit TctC</fullName>
    </submittedName>
</protein>
<accession>A0A4R3MAQ6</accession>
<dbReference type="Proteomes" id="UP000295525">
    <property type="component" value="Unassembled WGS sequence"/>
</dbReference>
<gene>
    <name evidence="2" type="ORF">EDC26_10497</name>
</gene>
<dbReference type="PANTHER" id="PTHR42928">
    <property type="entry name" value="TRICARBOXYLATE-BINDING PROTEIN"/>
    <property type="match status" value="1"/>
</dbReference>
<proteinExistence type="inferred from homology"/>
<dbReference type="AlphaFoldDB" id="A0A4R3MAQ6"/>
<dbReference type="CDD" id="cd13578">
    <property type="entry name" value="PBP2_Bug27"/>
    <property type="match status" value="1"/>
</dbReference>
<evidence type="ECO:0000256" key="1">
    <source>
        <dbReference type="ARBA" id="ARBA00006987"/>
    </source>
</evidence>
<dbReference type="PIRSF" id="PIRSF017082">
    <property type="entry name" value="YflP"/>
    <property type="match status" value="1"/>
</dbReference>
<dbReference type="OrthoDB" id="8678477at2"/>
<dbReference type="SUPFAM" id="SSF53850">
    <property type="entry name" value="Periplasmic binding protein-like II"/>
    <property type="match status" value="1"/>
</dbReference>
<dbReference type="EMBL" id="SMAJ01000004">
    <property type="protein sequence ID" value="TCT08937.1"/>
    <property type="molecule type" value="Genomic_DNA"/>
</dbReference>
<comment type="caution">
    <text evidence="2">The sequence shown here is derived from an EMBL/GenBank/DDBJ whole genome shotgun (WGS) entry which is preliminary data.</text>
</comment>
<dbReference type="PROSITE" id="PS51257">
    <property type="entry name" value="PROKAR_LIPOPROTEIN"/>
    <property type="match status" value="1"/>
</dbReference>
<dbReference type="Pfam" id="PF03401">
    <property type="entry name" value="TctC"/>
    <property type="match status" value="1"/>
</dbReference>
<keyword evidence="2" id="KW-0675">Receptor</keyword>
<dbReference type="RefSeq" id="WP_132581006.1">
    <property type="nucleotide sequence ID" value="NZ_SMAJ01000004.1"/>
</dbReference>
<dbReference type="PANTHER" id="PTHR42928:SF5">
    <property type="entry name" value="BLR1237 PROTEIN"/>
    <property type="match status" value="1"/>
</dbReference>
<keyword evidence="3" id="KW-1185">Reference proteome</keyword>
<dbReference type="Gene3D" id="3.40.190.150">
    <property type="entry name" value="Bordetella uptake gene, domain 1"/>
    <property type="match status" value="1"/>
</dbReference>
<dbReference type="InterPro" id="IPR005064">
    <property type="entry name" value="BUG"/>
</dbReference>
<evidence type="ECO:0000313" key="2">
    <source>
        <dbReference type="EMBL" id="TCT08937.1"/>
    </source>
</evidence>
<evidence type="ECO:0000313" key="3">
    <source>
        <dbReference type="Proteomes" id="UP000295525"/>
    </source>
</evidence>
<reference evidence="2 3" key="1">
    <citation type="submission" date="2019-03" db="EMBL/GenBank/DDBJ databases">
        <title>Genomic Encyclopedia of Type Strains, Phase IV (KMG-IV): sequencing the most valuable type-strain genomes for metagenomic binning, comparative biology and taxonomic classification.</title>
        <authorList>
            <person name="Goeker M."/>
        </authorList>
    </citation>
    <scope>NUCLEOTIDE SEQUENCE [LARGE SCALE GENOMIC DNA]</scope>
    <source>
        <strain evidence="2 3">DSM 24591</strain>
    </source>
</reference>
<dbReference type="InterPro" id="IPR042100">
    <property type="entry name" value="Bug_dom1"/>
</dbReference>
<name>A0A4R3MAQ6_9BURK</name>
<sequence>MRVDNFLQKLKSGFVFCFLTGLIIIGACGSSAYAAYPDRPIRLVVGFAPGGANDIIGRLIAKELTTDLGVSVVVENKPGASSNIGTAFVAHSAADGYTLFLASLNNAINQSLYHNLPFNFVSDFSPVALIATMPNILVVNSASPYHSVKELVAYGKAHPGRLTFASSGTGTSLHLAGELFKIQAGIKIVHIPYKGSALAMTDLLGGRVDLMFDNLISSISNIKSGKLRALAIASPQRSPSLPDIPTMAESGYPKFDVSSWFGVLAPRNTPPDIIQKINASVGKALKNPEMTKKLEQLGATPQAMTPQAFGDFIKSQVDKWGTVIRAAGVTAAS</sequence>
<organism evidence="2 3">
    <name type="scientific">Paralcaligenes ureilyticus</name>
    <dbReference type="NCBI Taxonomy" id="627131"/>
    <lineage>
        <taxon>Bacteria</taxon>
        <taxon>Pseudomonadati</taxon>
        <taxon>Pseudomonadota</taxon>
        <taxon>Betaproteobacteria</taxon>
        <taxon>Burkholderiales</taxon>
        <taxon>Alcaligenaceae</taxon>
        <taxon>Paralcaligenes</taxon>
    </lineage>
</organism>
<comment type="similarity">
    <text evidence="1">Belongs to the UPF0065 (bug) family.</text>
</comment>
<dbReference type="Gene3D" id="3.40.190.10">
    <property type="entry name" value="Periplasmic binding protein-like II"/>
    <property type="match status" value="1"/>
</dbReference>